<dbReference type="PROSITE" id="PS50005">
    <property type="entry name" value="TPR"/>
    <property type="match status" value="1"/>
</dbReference>
<keyword evidence="4" id="KW-0963">Cytoplasm</keyword>
<accession>A0A0B7FPZ6</accession>
<feature type="domain" description="PB1" evidence="9">
    <location>
        <begin position="513"/>
        <end position="601"/>
    </location>
</feature>
<dbReference type="InterPro" id="IPR019734">
    <property type="entry name" value="TPR_rpt"/>
</dbReference>
<dbReference type="InterPro" id="IPR000270">
    <property type="entry name" value="PB1_dom"/>
</dbReference>
<reference evidence="10 11" key="1">
    <citation type="submission" date="2014-11" db="EMBL/GenBank/DDBJ databases">
        <authorList>
            <person name="Wibberg Daniel"/>
        </authorList>
    </citation>
    <scope>NUCLEOTIDE SEQUENCE [LARGE SCALE GENOMIC DNA]</scope>
    <source>
        <strain evidence="10">Rhizoctonia solani AG1-IB 7/3/14</strain>
    </source>
</reference>
<feature type="compositionally biased region" description="Polar residues" evidence="8">
    <location>
        <begin position="460"/>
        <end position="472"/>
    </location>
</feature>
<dbReference type="Pfam" id="PF00564">
    <property type="entry name" value="PB1"/>
    <property type="match status" value="1"/>
</dbReference>
<comment type="subcellular location">
    <subcellularLocation>
        <location evidence="1">Cytoplasm</location>
    </subcellularLocation>
</comment>
<dbReference type="Gene3D" id="1.25.40.10">
    <property type="entry name" value="Tetratricopeptide repeat domain"/>
    <property type="match status" value="1"/>
</dbReference>
<evidence type="ECO:0000313" key="10">
    <source>
        <dbReference type="EMBL" id="CEL58994.1"/>
    </source>
</evidence>
<evidence type="ECO:0000256" key="1">
    <source>
        <dbReference type="ARBA" id="ARBA00004496"/>
    </source>
</evidence>
<keyword evidence="3" id="KW-0728">SH3 domain</keyword>
<dbReference type="PANTHER" id="PTHR15175">
    <property type="entry name" value="NEUTROPHIL CYTOSOLIC FACTOR 2, NEUTROPHIL NADPH OXIDASE FACTOR 2"/>
    <property type="match status" value="1"/>
</dbReference>
<dbReference type="Pfam" id="PF13432">
    <property type="entry name" value="TPR_16"/>
    <property type="match status" value="1"/>
</dbReference>
<sequence length="603" mass="66624">MICRNIALPFRLQPLSFFLPTSFVFVLSSPPFAGRTPAIFLLLYLLNLFLSRLERLLTMSMSLKAELESWANALNAYDAEDFQKALELFEPISDTSRILTNMGLILATVGEHERAIEKFNQATDSDTYLAIAYFQCGVSCFLLGDYQAAFEQFESALMWLRGNQAINYEQIGLNFRLYTAEILFNRGLCLLNLGSAEAAMQDLLAAQKEKSTPEHDVIDDAIREQGDGYTVFSIPVGVIFRPNPNKIKNLQTKDYLGKARLISRDGSKYETFDGVDPSELAFRRERPPMTATSDPGRRPGVLSKEGANLGRSSSDLGGTSAPRNPAGLSRAATTAVSMPTNRPSLESRPEPLTRAATTIRPMRPETPPRSLRPASPPRPAPAPKLRSPEAAPAPLPATRGLSMRRAPTGVLKSTPALPPPEEDAYDGYTGRSDNQWVEEPVSLSHSRTPSRSASAMGGRSQASYPTRSPSQHTVRRALSRKGTTMSRRTRSYDEEEGYVSGSGGDYEEPQFETTKIRVRLRFKNDLRGMAIMPDIACDDFMDRVCAKFGREYGDLSIKFVDDDGAKVTIIDESDFELAIETARAAALKGKESRLEIWCDELGA</sequence>
<dbReference type="SUPFAM" id="SSF48452">
    <property type="entry name" value="TPR-like"/>
    <property type="match status" value="1"/>
</dbReference>
<dbReference type="PANTHER" id="PTHR15175:SF0">
    <property type="entry name" value="SH3 DOMAIN-CONTAINING PROTEIN C23A1.17"/>
    <property type="match status" value="1"/>
</dbReference>
<keyword evidence="5" id="KW-0677">Repeat</keyword>
<gene>
    <name evidence="10" type="ORF">RSOLAG1IB_08992</name>
</gene>
<dbReference type="OrthoDB" id="9450131at2759"/>
<evidence type="ECO:0000256" key="5">
    <source>
        <dbReference type="ARBA" id="ARBA00022737"/>
    </source>
</evidence>
<evidence type="ECO:0000259" key="9">
    <source>
        <dbReference type="PROSITE" id="PS51745"/>
    </source>
</evidence>
<organism evidence="10 11">
    <name type="scientific">Thanatephorus cucumeris (strain AG1-IB / isolate 7/3/14)</name>
    <name type="common">Lettuce bottom rot fungus</name>
    <name type="synonym">Rhizoctonia solani</name>
    <dbReference type="NCBI Taxonomy" id="1108050"/>
    <lineage>
        <taxon>Eukaryota</taxon>
        <taxon>Fungi</taxon>
        <taxon>Dikarya</taxon>
        <taxon>Basidiomycota</taxon>
        <taxon>Agaricomycotina</taxon>
        <taxon>Agaricomycetes</taxon>
        <taxon>Cantharellales</taxon>
        <taxon>Ceratobasidiaceae</taxon>
        <taxon>Rhizoctonia</taxon>
        <taxon>Rhizoctonia solani AG-1</taxon>
    </lineage>
</organism>
<dbReference type="InterPro" id="IPR011990">
    <property type="entry name" value="TPR-like_helical_dom_sf"/>
</dbReference>
<evidence type="ECO:0000256" key="6">
    <source>
        <dbReference type="ARBA" id="ARBA00022803"/>
    </source>
</evidence>
<dbReference type="SMART" id="SM00666">
    <property type="entry name" value="PB1"/>
    <property type="match status" value="1"/>
</dbReference>
<feature type="repeat" description="TPR" evidence="7">
    <location>
        <begin position="96"/>
        <end position="129"/>
    </location>
</feature>
<proteinExistence type="inferred from homology"/>
<protein>
    <submittedName>
        <fullName evidence="10">Neutrophil cytosol factor 2</fullName>
    </submittedName>
</protein>
<dbReference type="GO" id="GO:0005737">
    <property type="term" value="C:cytoplasm"/>
    <property type="evidence" value="ECO:0007669"/>
    <property type="project" value="UniProtKB-SubCell"/>
</dbReference>
<dbReference type="EMBL" id="LN679136">
    <property type="protein sequence ID" value="CEL58994.1"/>
    <property type="molecule type" value="Genomic_DNA"/>
</dbReference>
<feature type="compositionally biased region" description="Polar residues" evidence="8">
    <location>
        <begin position="331"/>
        <end position="344"/>
    </location>
</feature>
<dbReference type="PROSITE" id="PS51745">
    <property type="entry name" value="PB1"/>
    <property type="match status" value="1"/>
</dbReference>
<evidence type="ECO:0000256" key="8">
    <source>
        <dbReference type="SAM" id="MobiDB-lite"/>
    </source>
</evidence>
<dbReference type="STRING" id="1108050.A0A0B7FPZ6"/>
<dbReference type="InterPro" id="IPR053793">
    <property type="entry name" value="PB1-like"/>
</dbReference>
<dbReference type="FunFam" id="1.25.40.10:FF:000017">
    <property type="entry name" value="NADPH oxidase regulator NoxR"/>
    <property type="match status" value="1"/>
</dbReference>
<evidence type="ECO:0000256" key="3">
    <source>
        <dbReference type="ARBA" id="ARBA00022443"/>
    </source>
</evidence>
<keyword evidence="11" id="KW-1185">Reference proteome</keyword>
<dbReference type="Pfam" id="PF13181">
    <property type="entry name" value="TPR_8"/>
    <property type="match status" value="1"/>
</dbReference>
<keyword evidence="6 7" id="KW-0802">TPR repeat</keyword>
<evidence type="ECO:0000256" key="4">
    <source>
        <dbReference type="ARBA" id="ARBA00022490"/>
    </source>
</evidence>
<dbReference type="InterPro" id="IPR051864">
    <property type="entry name" value="NCF2_NOXA1"/>
</dbReference>
<dbReference type="SMART" id="SM00028">
    <property type="entry name" value="TPR"/>
    <property type="match status" value="3"/>
</dbReference>
<feature type="region of interest" description="Disordered" evidence="8">
    <location>
        <begin position="278"/>
        <end position="506"/>
    </location>
</feature>
<dbReference type="SUPFAM" id="SSF54277">
    <property type="entry name" value="CAD &amp; PB1 domains"/>
    <property type="match status" value="1"/>
</dbReference>
<dbReference type="Gene3D" id="3.10.20.90">
    <property type="entry name" value="Phosphatidylinositol 3-kinase Catalytic Subunit, Chain A, domain 1"/>
    <property type="match status" value="1"/>
</dbReference>
<evidence type="ECO:0000313" key="11">
    <source>
        <dbReference type="Proteomes" id="UP000059188"/>
    </source>
</evidence>
<dbReference type="AlphaFoldDB" id="A0A0B7FPZ6"/>
<name>A0A0B7FPZ6_THACB</name>
<evidence type="ECO:0000256" key="7">
    <source>
        <dbReference type="PROSITE-ProRule" id="PRU00339"/>
    </source>
</evidence>
<evidence type="ECO:0000256" key="2">
    <source>
        <dbReference type="ARBA" id="ARBA00008051"/>
    </source>
</evidence>
<feature type="compositionally biased region" description="Polar residues" evidence="8">
    <location>
        <begin position="443"/>
        <end position="453"/>
    </location>
</feature>
<dbReference type="Proteomes" id="UP000059188">
    <property type="component" value="Unassembled WGS sequence"/>
</dbReference>
<comment type="similarity">
    <text evidence="2">Belongs to the NCF2/NOXA1 family.</text>
</comment>